<keyword evidence="1" id="KW-1133">Transmembrane helix</keyword>
<dbReference type="RefSeq" id="WP_074925439.1">
    <property type="nucleotide sequence ID" value="NZ_FOWR01000005.1"/>
</dbReference>
<evidence type="ECO:0000313" key="3">
    <source>
        <dbReference type="Proteomes" id="UP000182692"/>
    </source>
</evidence>
<gene>
    <name evidence="2" type="ORF">SAMN03084138_00875</name>
</gene>
<dbReference type="Proteomes" id="UP000182692">
    <property type="component" value="Unassembled WGS sequence"/>
</dbReference>
<feature type="transmembrane region" description="Helical" evidence="1">
    <location>
        <begin position="48"/>
        <end position="66"/>
    </location>
</feature>
<name>A0A1I5LA76_9GAMM</name>
<feature type="transmembrane region" description="Helical" evidence="1">
    <location>
        <begin position="6"/>
        <end position="27"/>
    </location>
</feature>
<keyword evidence="1" id="KW-0472">Membrane</keyword>
<accession>A0A1I5LA76</accession>
<dbReference type="GeneID" id="35872468"/>
<dbReference type="EMBL" id="FOWR01000005">
    <property type="protein sequence ID" value="SFO93776.1"/>
    <property type="molecule type" value="Genomic_DNA"/>
</dbReference>
<feature type="transmembrane region" description="Helical" evidence="1">
    <location>
        <begin position="194"/>
        <end position="214"/>
    </location>
</feature>
<proteinExistence type="predicted"/>
<protein>
    <recommendedName>
        <fullName evidence="4">DUF3307 domain-containing protein</fullName>
    </recommendedName>
</protein>
<dbReference type="STRING" id="1121869.SAMN03084138_00875"/>
<feature type="transmembrane region" description="Helical" evidence="1">
    <location>
        <begin position="102"/>
        <end position="120"/>
    </location>
</feature>
<reference evidence="2 3" key="1">
    <citation type="submission" date="2016-10" db="EMBL/GenBank/DDBJ databases">
        <authorList>
            <person name="de Groot N.N."/>
        </authorList>
    </citation>
    <scope>NUCLEOTIDE SEQUENCE [LARGE SCALE GENOMIC DNA]</scope>
    <source>
        <strain evidence="2 3">DSM 15893</strain>
    </source>
</reference>
<dbReference type="OrthoDB" id="8536716at2"/>
<keyword evidence="1" id="KW-0812">Transmembrane</keyword>
<dbReference type="AlphaFoldDB" id="A0A1I5LA76"/>
<evidence type="ECO:0000313" key="2">
    <source>
        <dbReference type="EMBL" id="SFO93776.1"/>
    </source>
</evidence>
<organism evidence="2 3">
    <name type="scientific">Enterovibrio norvegicus DSM 15893</name>
    <dbReference type="NCBI Taxonomy" id="1121869"/>
    <lineage>
        <taxon>Bacteria</taxon>
        <taxon>Pseudomonadati</taxon>
        <taxon>Pseudomonadota</taxon>
        <taxon>Gammaproteobacteria</taxon>
        <taxon>Vibrionales</taxon>
        <taxon>Vibrionaceae</taxon>
        <taxon>Enterovibrio</taxon>
    </lineage>
</organism>
<feature type="transmembrane region" description="Helical" evidence="1">
    <location>
        <begin position="140"/>
        <end position="162"/>
    </location>
</feature>
<feature type="transmembrane region" description="Helical" evidence="1">
    <location>
        <begin position="234"/>
        <end position="257"/>
    </location>
</feature>
<feature type="transmembrane region" description="Helical" evidence="1">
    <location>
        <begin position="72"/>
        <end position="90"/>
    </location>
</feature>
<evidence type="ECO:0008006" key="4">
    <source>
        <dbReference type="Google" id="ProtNLM"/>
    </source>
</evidence>
<evidence type="ECO:0000256" key="1">
    <source>
        <dbReference type="SAM" id="Phobius"/>
    </source>
</evidence>
<sequence>MILTVFLTMVAIHVFVEFYVIPEDGVGPRFLRRSRGEENTKKTLNRRLIVSVLCQSILMLIALLFFTHTFLYAFGAALFIGLFAFVIDVWGVERVTTLRLLVIKQSAHLGLLLFVAIAIASSDARSEAITALQQQSWWGLFSGVLAYLLAMKPSSVAISLLLQNWTQELNDASDIEKNRPLKDAGTYIGYFERALIVTFVLWGQLPGVALVLAAKSVFRFGDMKDHGSRMFTEYVMLGTFASTLFAIASGVLGLYLVHL</sequence>